<sequence length="69" mass="7709">MNTPELLCELVLEIINNIPSQALAIYTDERESESGKTGNGVLVKISGDDFRYHFKNPDHSSVFVQNSLL</sequence>
<keyword evidence="2" id="KW-1185">Reference proteome</keyword>
<organism evidence="1 2">
    <name type="scientific">Caerostris extrusa</name>
    <name type="common">Bark spider</name>
    <name type="synonym">Caerostris bankana</name>
    <dbReference type="NCBI Taxonomy" id="172846"/>
    <lineage>
        <taxon>Eukaryota</taxon>
        <taxon>Metazoa</taxon>
        <taxon>Ecdysozoa</taxon>
        <taxon>Arthropoda</taxon>
        <taxon>Chelicerata</taxon>
        <taxon>Arachnida</taxon>
        <taxon>Araneae</taxon>
        <taxon>Araneomorphae</taxon>
        <taxon>Entelegynae</taxon>
        <taxon>Araneoidea</taxon>
        <taxon>Araneidae</taxon>
        <taxon>Caerostris</taxon>
    </lineage>
</organism>
<dbReference type="EMBL" id="BPLR01018421">
    <property type="protein sequence ID" value="GIY99447.1"/>
    <property type="molecule type" value="Genomic_DNA"/>
</dbReference>
<evidence type="ECO:0000313" key="2">
    <source>
        <dbReference type="Proteomes" id="UP001054945"/>
    </source>
</evidence>
<accession>A0AAV4XWR4</accession>
<gene>
    <name evidence="1" type="ORF">CEXT_334091</name>
</gene>
<protein>
    <submittedName>
        <fullName evidence="1">Uncharacterized protein</fullName>
    </submittedName>
</protein>
<proteinExistence type="predicted"/>
<comment type="caution">
    <text evidence="1">The sequence shown here is derived from an EMBL/GenBank/DDBJ whole genome shotgun (WGS) entry which is preliminary data.</text>
</comment>
<name>A0AAV4XWR4_CAEEX</name>
<reference evidence="1 2" key="1">
    <citation type="submission" date="2021-06" db="EMBL/GenBank/DDBJ databases">
        <title>Caerostris extrusa draft genome.</title>
        <authorList>
            <person name="Kono N."/>
            <person name="Arakawa K."/>
        </authorList>
    </citation>
    <scope>NUCLEOTIDE SEQUENCE [LARGE SCALE GENOMIC DNA]</scope>
</reference>
<dbReference type="AlphaFoldDB" id="A0AAV4XWR4"/>
<dbReference type="Proteomes" id="UP001054945">
    <property type="component" value="Unassembled WGS sequence"/>
</dbReference>
<evidence type="ECO:0000313" key="1">
    <source>
        <dbReference type="EMBL" id="GIY99447.1"/>
    </source>
</evidence>